<evidence type="ECO:0000313" key="2">
    <source>
        <dbReference type="Proteomes" id="UP001375539"/>
    </source>
</evidence>
<reference evidence="1" key="1">
    <citation type="submission" date="2024-03" db="EMBL/GenBank/DDBJ databases">
        <title>Novel Streptomyces species of biotechnological and ecological value are a feature of Machair soil.</title>
        <authorList>
            <person name="Prole J.R."/>
            <person name="Goodfellow M."/>
            <person name="Allenby N."/>
            <person name="Ward A.C."/>
        </authorList>
    </citation>
    <scope>NUCLEOTIDE SEQUENCE</scope>
    <source>
        <strain evidence="1">MS1.AVA.4</strain>
    </source>
</reference>
<comment type="caution">
    <text evidence="1">The sequence shown here is derived from an EMBL/GenBank/DDBJ whole genome shotgun (WGS) entry which is preliminary data.</text>
</comment>
<evidence type="ECO:0000313" key="1">
    <source>
        <dbReference type="EMBL" id="MEJ8657781.1"/>
    </source>
</evidence>
<name>A0ACC6QHM1_9ACTN</name>
<accession>A0ACC6QHM1</accession>
<dbReference type="EMBL" id="JBBKAI010000002">
    <property type="protein sequence ID" value="MEJ8657781.1"/>
    <property type="molecule type" value="Genomic_DNA"/>
</dbReference>
<protein>
    <submittedName>
        <fullName evidence="1">Uncharacterized protein</fullName>
    </submittedName>
</protein>
<organism evidence="1 2">
    <name type="scientific">Streptomyces pratisoli</name>
    <dbReference type="NCBI Taxonomy" id="3139917"/>
    <lineage>
        <taxon>Bacteria</taxon>
        <taxon>Bacillati</taxon>
        <taxon>Actinomycetota</taxon>
        <taxon>Actinomycetes</taxon>
        <taxon>Kitasatosporales</taxon>
        <taxon>Streptomycetaceae</taxon>
        <taxon>Streptomyces</taxon>
    </lineage>
</organism>
<proteinExistence type="predicted"/>
<sequence length="204" mass="22712">MHVHVPMTPPRRPATAGVITVRVIICVLIVLTLGMLAWIAMLRIAIMRRRGQDWALFWCQLVLNVACLVPLEQSFADHWIANVGMAGLLLQMVGVVTYYLIVDIHHHQRGYAAPVFTAPPAPHGPPPMPVPGYGYPPQPAPQVQPQPPSQPQLHTQPQPPAQPQPQPQPVHPPRRIDQVRAELDELSAYLRNDNNDNNNGERGR</sequence>
<dbReference type="Proteomes" id="UP001375539">
    <property type="component" value="Unassembled WGS sequence"/>
</dbReference>
<keyword evidence="2" id="KW-1185">Reference proteome</keyword>
<gene>
    <name evidence="1" type="ORF">WKI58_14815</name>
</gene>